<proteinExistence type="inferred from homology"/>
<evidence type="ECO:0000313" key="4">
    <source>
        <dbReference type="Proteomes" id="UP000265040"/>
    </source>
</evidence>
<dbReference type="GeneTree" id="ENSGT00950000182872"/>
<evidence type="ECO:0000313" key="3">
    <source>
        <dbReference type="Ensembl" id="ENSATEP00000067883.1"/>
    </source>
</evidence>
<organism evidence="3 4">
    <name type="scientific">Anabas testudineus</name>
    <name type="common">Climbing perch</name>
    <name type="synonym">Anthias testudineus</name>
    <dbReference type="NCBI Taxonomy" id="64144"/>
    <lineage>
        <taxon>Eukaryota</taxon>
        <taxon>Metazoa</taxon>
        <taxon>Chordata</taxon>
        <taxon>Craniata</taxon>
        <taxon>Vertebrata</taxon>
        <taxon>Euteleostomi</taxon>
        <taxon>Actinopterygii</taxon>
        <taxon>Neopterygii</taxon>
        <taxon>Teleostei</taxon>
        <taxon>Neoteleostei</taxon>
        <taxon>Acanthomorphata</taxon>
        <taxon>Anabantaria</taxon>
        <taxon>Anabantiformes</taxon>
        <taxon>Anabantoidei</taxon>
        <taxon>Anabantidae</taxon>
        <taxon>Anabas</taxon>
    </lineage>
</organism>
<dbReference type="InterPro" id="IPR029058">
    <property type="entry name" value="AB_hydrolase_fold"/>
</dbReference>
<feature type="compositionally biased region" description="Basic and acidic residues" evidence="2">
    <location>
        <begin position="12"/>
        <end position="22"/>
    </location>
</feature>
<protein>
    <recommendedName>
        <fullName evidence="5">N-myc downstream regulated 1a</fullName>
    </recommendedName>
</protein>
<evidence type="ECO:0000256" key="2">
    <source>
        <dbReference type="SAM" id="MobiDB-lite"/>
    </source>
</evidence>
<feature type="compositionally biased region" description="Basic and acidic residues" evidence="2">
    <location>
        <begin position="326"/>
        <end position="359"/>
    </location>
</feature>
<dbReference type="SUPFAM" id="SSF53474">
    <property type="entry name" value="alpha/beta-Hydrolases"/>
    <property type="match status" value="1"/>
</dbReference>
<reference evidence="3" key="1">
    <citation type="submission" date="2021-04" db="EMBL/GenBank/DDBJ databases">
        <authorList>
            <consortium name="Wellcome Sanger Institute Data Sharing"/>
        </authorList>
    </citation>
    <scope>NUCLEOTIDE SEQUENCE [LARGE SCALE GENOMIC DNA]</scope>
</reference>
<reference evidence="3" key="3">
    <citation type="submission" date="2025-09" db="UniProtKB">
        <authorList>
            <consortium name="Ensembl"/>
        </authorList>
    </citation>
    <scope>IDENTIFICATION</scope>
</reference>
<feature type="compositionally biased region" description="Polar residues" evidence="2">
    <location>
        <begin position="308"/>
        <end position="320"/>
    </location>
</feature>
<dbReference type="AlphaFoldDB" id="A0A7N6BVJ5"/>
<reference evidence="3" key="2">
    <citation type="submission" date="2025-08" db="UniProtKB">
        <authorList>
            <consortium name="Ensembl"/>
        </authorList>
    </citation>
    <scope>IDENTIFICATION</scope>
</reference>
<dbReference type="Gene3D" id="3.40.50.1820">
    <property type="entry name" value="alpha/beta hydrolase"/>
    <property type="match status" value="1"/>
</dbReference>
<feature type="region of interest" description="Disordered" evidence="2">
    <location>
        <begin position="1"/>
        <end position="22"/>
    </location>
</feature>
<evidence type="ECO:0000256" key="1">
    <source>
        <dbReference type="ARBA" id="ARBA00005598"/>
    </source>
</evidence>
<accession>A0A7N6BVJ5</accession>
<feature type="region of interest" description="Disordered" evidence="2">
    <location>
        <begin position="306"/>
        <end position="381"/>
    </location>
</feature>
<dbReference type="InterPro" id="IPR004142">
    <property type="entry name" value="NDRG"/>
</dbReference>
<sequence length="381" mass="42142">TSLQGTMGGQELKPEHDVETPHGRIHCTMKGVPKGDRPVILTFHDIGLNHKTCWDTLFNHEDMAEIMQHFAVCHVDAPGQHEGANTFSTGYEYPSMDQLSETLPLVLKHFGLKSVIGMGIGAGAYILTRFALDYPNMVEGLVLININPCAEGWMDWAAHKISGWTHAMPDMIITHLFGKEEIHHNQDLIATYRHHIINDMNQYNLHHFVKSYESRRDLEIERPVPGSNVRTLKCPSLLVVGDSSPAVEAVVSRNTLITRPLPTRLLMADCGGMPQVDQPGKLTEAFKYFIQGMGYMPSASMTRLVRSRTASGSSVTSMEGNRSRSHTSEGNRSRSHTNEGSRSRSHTADNQRGRSHTDGSMDGTGNNSVDQAVPKSTEVSC</sequence>
<dbReference type="Pfam" id="PF03096">
    <property type="entry name" value="Ndr"/>
    <property type="match status" value="1"/>
</dbReference>
<keyword evidence="4" id="KW-1185">Reference proteome</keyword>
<dbReference type="PANTHER" id="PTHR11034">
    <property type="entry name" value="N-MYC DOWNSTREAM REGULATED"/>
    <property type="match status" value="1"/>
</dbReference>
<evidence type="ECO:0008006" key="5">
    <source>
        <dbReference type="Google" id="ProtNLM"/>
    </source>
</evidence>
<name>A0A7N6BVJ5_ANATE</name>
<comment type="similarity">
    <text evidence="1">Belongs to the NDRG family.</text>
</comment>
<dbReference type="Ensembl" id="ENSATET00000047517.2">
    <property type="protein sequence ID" value="ENSATEP00000067883.1"/>
    <property type="gene ID" value="ENSATEG00000016915.3"/>
</dbReference>
<dbReference type="Proteomes" id="UP000265040">
    <property type="component" value="Chromosome 11"/>
</dbReference>